<gene>
    <name evidence="3" type="ORF">PV02_10475</name>
</gene>
<accession>A0AAE3HCI6</accession>
<dbReference type="Proteomes" id="UP001206983">
    <property type="component" value="Unassembled WGS sequence"/>
</dbReference>
<feature type="transmembrane region" description="Helical" evidence="1">
    <location>
        <begin position="98"/>
        <end position="122"/>
    </location>
</feature>
<protein>
    <recommendedName>
        <fullName evidence="2">DUF5658 domain-containing protein</fullName>
    </recommendedName>
</protein>
<feature type="domain" description="DUF5658" evidence="2">
    <location>
        <begin position="29"/>
        <end position="118"/>
    </location>
</feature>
<keyword evidence="1" id="KW-0812">Transmembrane</keyword>
<feature type="transmembrane region" description="Helical" evidence="1">
    <location>
        <begin position="65"/>
        <end position="86"/>
    </location>
</feature>
<keyword evidence="1" id="KW-0472">Membrane</keyword>
<dbReference type="RefSeq" id="WP_256623394.1">
    <property type="nucleotide sequence ID" value="NZ_JTEO01000006.1"/>
</dbReference>
<evidence type="ECO:0000313" key="4">
    <source>
        <dbReference type="Proteomes" id="UP001206983"/>
    </source>
</evidence>
<name>A0AAE3HCI6_9EURY</name>
<dbReference type="EMBL" id="JTEO01000006">
    <property type="protein sequence ID" value="MCQ6963513.1"/>
    <property type="molecule type" value="Genomic_DNA"/>
</dbReference>
<organism evidence="3 4">
    <name type="scientific">Methanolobus chelungpuianus</name>
    <dbReference type="NCBI Taxonomy" id="502115"/>
    <lineage>
        <taxon>Archaea</taxon>
        <taxon>Methanobacteriati</taxon>
        <taxon>Methanobacteriota</taxon>
        <taxon>Stenosarchaea group</taxon>
        <taxon>Methanomicrobia</taxon>
        <taxon>Methanosarcinales</taxon>
        <taxon>Methanosarcinaceae</taxon>
        <taxon>Methanolobus</taxon>
    </lineage>
</organism>
<sequence length="132" mass="14852">MGLETAYCKVCPMHAKIGIRDFFYETRYIFLFYVIGDIATTVFALESELGYEANSIISGFLANYGYASLVLIKLLFLFICFLDYVYLKKCNYLSTWNATRHCVSLLGILLVVNNILVIGGAGSPLDRLLDGY</sequence>
<evidence type="ECO:0000313" key="3">
    <source>
        <dbReference type="EMBL" id="MCQ6963513.1"/>
    </source>
</evidence>
<evidence type="ECO:0000256" key="1">
    <source>
        <dbReference type="SAM" id="Phobius"/>
    </source>
</evidence>
<proteinExistence type="predicted"/>
<dbReference type="AlphaFoldDB" id="A0AAE3HCI6"/>
<feature type="transmembrane region" description="Helical" evidence="1">
    <location>
        <begin position="28"/>
        <end position="45"/>
    </location>
</feature>
<reference evidence="3 4" key="1">
    <citation type="journal article" date="2011" name="Appl. Environ. Microbiol.">
        <title>Methanogenic archaea isolated from Taiwan's Chelungpu fault.</title>
        <authorList>
            <person name="Wu S.Y."/>
            <person name="Lai M.C."/>
        </authorList>
    </citation>
    <scope>NUCLEOTIDE SEQUENCE [LARGE SCALE GENOMIC DNA]</scope>
    <source>
        <strain evidence="3 4">St545Mb</strain>
    </source>
</reference>
<keyword evidence="1" id="KW-1133">Transmembrane helix</keyword>
<dbReference type="InterPro" id="IPR043717">
    <property type="entry name" value="DUF5658"/>
</dbReference>
<keyword evidence="4" id="KW-1185">Reference proteome</keyword>
<evidence type="ECO:0000259" key="2">
    <source>
        <dbReference type="Pfam" id="PF18902"/>
    </source>
</evidence>
<comment type="caution">
    <text evidence="3">The sequence shown here is derived from an EMBL/GenBank/DDBJ whole genome shotgun (WGS) entry which is preliminary data.</text>
</comment>
<dbReference type="Pfam" id="PF18902">
    <property type="entry name" value="DUF5658"/>
    <property type="match status" value="1"/>
</dbReference>